<dbReference type="STRING" id="105559.Nwat_1965"/>
<dbReference type="OrthoDB" id="5569763at2"/>
<dbReference type="RefSeq" id="WP_013220891.1">
    <property type="nucleotide sequence ID" value="NC_014315.1"/>
</dbReference>
<gene>
    <name evidence="1" type="ordered locus">Nwat_1965</name>
</gene>
<sequence length="76" mass="8904">MVQPRQNTRFALCIESRECDDLEKGKVYPVLPDNIAAQEDYLRIVDESMEDYLYPASFFVFLDLPEKAREALLMRS</sequence>
<evidence type="ECO:0000313" key="1">
    <source>
        <dbReference type="EMBL" id="ADJ28800.1"/>
    </source>
</evidence>
<accession>D8K7C3</accession>
<dbReference type="AlphaFoldDB" id="D8K7C3"/>
<dbReference type="HOGENOM" id="CLU_180601_0_0_6"/>
<evidence type="ECO:0000313" key="2">
    <source>
        <dbReference type="Proteomes" id="UP000000393"/>
    </source>
</evidence>
<name>D8K7C3_NITWC</name>
<keyword evidence="2" id="KW-1185">Reference proteome</keyword>
<organism evidence="1 2">
    <name type="scientific">Nitrosococcus watsoni (strain C-113)</name>
    <dbReference type="NCBI Taxonomy" id="105559"/>
    <lineage>
        <taxon>Bacteria</taxon>
        <taxon>Pseudomonadati</taxon>
        <taxon>Pseudomonadota</taxon>
        <taxon>Gammaproteobacteria</taxon>
        <taxon>Chromatiales</taxon>
        <taxon>Chromatiaceae</taxon>
        <taxon>Nitrosococcus</taxon>
    </lineage>
</organism>
<reference evidence="1 2" key="1">
    <citation type="submission" date="2010-06" db="EMBL/GenBank/DDBJ databases">
        <title>Complete sequence of chromosome of Nitrosococcus watsoni C-113.</title>
        <authorList>
            <consortium name="US DOE Joint Genome Institute"/>
            <person name="Lucas S."/>
            <person name="Copeland A."/>
            <person name="Lapidus A."/>
            <person name="Cheng J.-F."/>
            <person name="Bruce D."/>
            <person name="Goodwin L."/>
            <person name="Pitluck S."/>
            <person name="Malfatti S.A."/>
            <person name="Chain P.S.G."/>
            <person name="Land M."/>
            <person name="Hauser L."/>
            <person name="Kyrpides N."/>
            <person name="Ivanova N."/>
            <person name="Cambell M.A."/>
            <person name="Heidelberg J.F."/>
            <person name="Klotz M.G."/>
            <person name="Woyke T."/>
        </authorList>
    </citation>
    <scope>NUCLEOTIDE SEQUENCE [LARGE SCALE GENOMIC DNA]</scope>
    <source>
        <strain evidence="1 2">C-113</strain>
    </source>
</reference>
<dbReference type="EMBL" id="CP002086">
    <property type="protein sequence ID" value="ADJ28800.1"/>
    <property type="molecule type" value="Genomic_DNA"/>
</dbReference>
<protein>
    <submittedName>
        <fullName evidence="1">Uncharacterized protein</fullName>
    </submittedName>
</protein>
<proteinExistence type="predicted"/>
<dbReference type="eggNOG" id="ENOG5033MUH">
    <property type="taxonomic scope" value="Bacteria"/>
</dbReference>
<dbReference type="KEGG" id="nwa:Nwat_1965"/>
<dbReference type="Proteomes" id="UP000000393">
    <property type="component" value="Chromosome"/>
</dbReference>